<dbReference type="PROSITE" id="PS50011">
    <property type="entry name" value="PROTEIN_KINASE_DOM"/>
    <property type="match status" value="1"/>
</dbReference>
<evidence type="ECO:0000256" key="7">
    <source>
        <dbReference type="SAM" id="MobiDB-lite"/>
    </source>
</evidence>
<reference evidence="9" key="1">
    <citation type="journal article" date="2014" name="Int. J. Syst. Evol. Microbiol.">
        <title>Complete genome sequence of Corynebacterium casei LMG S-19264T (=DSM 44701T), isolated from a smear-ripened cheese.</title>
        <authorList>
            <consortium name="US DOE Joint Genome Institute (JGI-PGF)"/>
            <person name="Walter F."/>
            <person name="Albersmeier A."/>
            <person name="Kalinowski J."/>
            <person name="Ruckert C."/>
        </authorList>
    </citation>
    <scope>NUCLEOTIDE SEQUENCE</scope>
    <source>
        <strain evidence="9">JCM 3091</strain>
    </source>
</reference>
<dbReference type="GO" id="GO:0004674">
    <property type="term" value="F:protein serine/threonine kinase activity"/>
    <property type="evidence" value="ECO:0007669"/>
    <property type="project" value="UniProtKB-KW"/>
</dbReference>
<dbReference type="EC" id="2.7.11.1" evidence="1"/>
<dbReference type="GO" id="GO:0005524">
    <property type="term" value="F:ATP binding"/>
    <property type="evidence" value="ECO:0007669"/>
    <property type="project" value="UniProtKB-KW"/>
</dbReference>
<dbReference type="EMBL" id="BMQC01000007">
    <property type="protein sequence ID" value="GGK31034.1"/>
    <property type="molecule type" value="Genomic_DNA"/>
</dbReference>
<reference evidence="9" key="2">
    <citation type="submission" date="2020-09" db="EMBL/GenBank/DDBJ databases">
        <authorList>
            <person name="Sun Q."/>
            <person name="Ohkuma M."/>
        </authorList>
    </citation>
    <scope>NUCLEOTIDE SEQUENCE</scope>
    <source>
        <strain evidence="9">JCM 3091</strain>
    </source>
</reference>
<sequence>MARDELLHRDVAIKELIPPAGLTEDERQEMRERTLREARAIARFNHPNVVRIFDILRTNGDPWIVMEYVASRSLQDVLGQDGPLSVDRTAEIGIGMLAALRAAHRAGVVHRDVKPGNVLLGNDGRVVLTDFGLATVPGDPVVTRTGLVLGSPAYIAPERAHDGTAGPEADLWSLGATLYAAVEGQSPYSRPSAIATLAALATEPPGPARRAGPLKPVLNGLLRKDPVQRIDAETAERMLRRVVGRRQRSSLGMLPGVRRTVAERPSTTVGLADPPARLPVARRPIPAEPAGTGDGSATALLGGPPVAAHGMAVDREAAAAETAGTTVIGDLPAEHPTTVVPPAPRSGGVTSGGVPPTPLGGAAPDPGGRGPSPWARLRRRLSAGGQVVRLAGRSAAAGVRRRPRAAGVGAGVLVVVAVAGALLLRDSGTPPPPRTAPTAAPTAQVSPTAGAPSAPPTATAAPAPSPSAAAPTVPSGWTTYRGRGYSVAVPGGLRRQAEGQVTLLRETGGAYRFIRIQQLDSTVTDPVGYWRREISRRRGEYGGYREVGVRKVDFQRGAADWEFTYENNGANHVIHRVFTTESGRSYTLMWLAADRLWSQHRSGLDIMAASFRAG</sequence>
<dbReference type="InterPro" id="IPR011009">
    <property type="entry name" value="Kinase-like_dom_sf"/>
</dbReference>
<organism evidence="9 10">
    <name type="scientific">Pilimelia terevasa</name>
    <dbReference type="NCBI Taxonomy" id="53372"/>
    <lineage>
        <taxon>Bacteria</taxon>
        <taxon>Bacillati</taxon>
        <taxon>Actinomycetota</taxon>
        <taxon>Actinomycetes</taxon>
        <taxon>Micromonosporales</taxon>
        <taxon>Micromonosporaceae</taxon>
        <taxon>Pilimelia</taxon>
    </lineage>
</organism>
<feature type="region of interest" description="Disordered" evidence="7">
    <location>
        <begin position="427"/>
        <end position="476"/>
    </location>
</feature>
<evidence type="ECO:0000313" key="9">
    <source>
        <dbReference type="EMBL" id="GGK31034.1"/>
    </source>
</evidence>
<dbReference type="SMART" id="SM00220">
    <property type="entry name" value="S_TKc"/>
    <property type="match status" value="1"/>
</dbReference>
<gene>
    <name evidence="9" type="ORF">GCM10010124_24840</name>
</gene>
<dbReference type="PANTHER" id="PTHR43289">
    <property type="entry name" value="MITOGEN-ACTIVATED PROTEIN KINASE KINASE KINASE 20-RELATED"/>
    <property type="match status" value="1"/>
</dbReference>
<dbReference type="Pfam" id="PF00069">
    <property type="entry name" value="Pkinase"/>
    <property type="match status" value="1"/>
</dbReference>
<evidence type="ECO:0000256" key="2">
    <source>
        <dbReference type="ARBA" id="ARBA00022527"/>
    </source>
</evidence>
<feature type="region of interest" description="Disordered" evidence="7">
    <location>
        <begin position="262"/>
        <end position="300"/>
    </location>
</feature>
<accession>A0A8J3BM32</accession>
<dbReference type="CDD" id="cd14014">
    <property type="entry name" value="STKc_PknB_like"/>
    <property type="match status" value="1"/>
</dbReference>
<feature type="compositionally biased region" description="Low complexity" evidence="7">
    <location>
        <begin position="436"/>
        <end position="476"/>
    </location>
</feature>
<protein>
    <recommendedName>
        <fullName evidence="1">non-specific serine/threonine protein kinase</fullName>
        <ecNumber evidence="1">2.7.11.1</ecNumber>
    </recommendedName>
</protein>
<keyword evidence="2" id="KW-0723">Serine/threonine-protein kinase</keyword>
<dbReference type="Gene3D" id="1.10.510.10">
    <property type="entry name" value="Transferase(Phosphotransferase) domain 1"/>
    <property type="match status" value="1"/>
</dbReference>
<evidence type="ECO:0000259" key="8">
    <source>
        <dbReference type="PROSITE" id="PS50011"/>
    </source>
</evidence>
<feature type="domain" description="Protein kinase" evidence="8">
    <location>
        <begin position="1"/>
        <end position="243"/>
    </location>
</feature>
<evidence type="ECO:0000256" key="6">
    <source>
        <dbReference type="ARBA" id="ARBA00022840"/>
    </source>
</evidence>
<keyword evidence="6" id="KW-0067">ATP-binding</keyword>
<evidence type="ECO:0000256" key="4">
    <source>
        <dbReference type="ARBA" id="ARBA00022741"/>
    </source>
</evidence>
<keyword evidence="10" id="KW-1185">Reference proteome</keyword>
<keyword evidence="4" id="KW-0547">Nucleotide-binding</keyword>
<dbReference type="SUPFAM" id="SSF56112">
    <property type="entry name" value="Protein kinase-like (PK-like)"/>
    <property type="match status" value="1"/>
</dbReference>
<proteinExistence type="predicted"/>
<name>A0A8J3BM32_9ACTN</name>
<dbReference type="InterPro" id="IPR000719">
    <property type="entry name" value="Prot_kinase_dom"/>
</dbReference>
<evidence type="ECO:0000256" key="5">
    <source>
        <dbReference type="ARBA" id="ARBA00022777"/>
    </source>
</evidence>
<dbReference type="InterPro" id="IPR008271">
    <property type="entry name" value="Ser/Thr_kinase_AS"/>
</dbReference>
<comment type="caution">
    <text evidence="9">The sequence shown here is derived from an EMBL/GenBank/DDBJ whole genome shotgun (WGS) entry which is preliminary data.</text>
</comment>
<feature type="region of interest" description="Disordered" evidence="7">
    <location>
        <begin position="328"/>
        <end position="375"/>
    </location>
</feature>
<evidence type="ECO:0000256" key="3">
    <source>
        <dbReference type="ARBA" id="ARBA00022679"/>
    </source>
</evidence>
<dbReference type="Gene3D" id="3.30.200.20">
    <property type="entry name" value="Phosphorylase Kinase, domain 1"/>
    <property type="match status" value="1"/>
</dbReference>
<evidence type="ECO:0000313" key="10">
    <source>
        <dbReference type="Proteomes" id="UP000662200"/>
    </source>
</evidence>
<dbReference type="AlphaFoldDB" id="A0A8J3BM32"/>
<feature type="compositionally biased region" description="Low complexity" evidence="7">
    <location>
        <begin position="346"/>
        <end position="366"/>
    </location>
</feature>
<keyword evidence="3" id="KW-0808">Transferase</keyword>
<dbReference type="PANTHER" id="PTHR43289:SF6">
    <property type="entry name" value="SERINE_THREONINE-PROTEIN KINASE NEKL-3"/>
    <property type="match status" value="1"/>
</dbReference>
<keyword evidence="5" id="KW-0418">Kinase</keyword>
<evidence type="ECO:0000256" key="1">
    <source>
        <dbReference type="ARBA" id="ARBA00012513"/>
    </source>
</evidence>
<dbReference type="Proteomes" id="UP000662200">
    <property type="component" value="Unassembled WGS sequence"/>
</dbReference>
<dbReference type="PROSITE" id="PS00108">
    <property type="entry name" value="PROTEIN_KINASE_ST"/>
    <property type="match status" value="1"/>
</dbReference>